<gene>
    <name evidence="1" type="ORF">C8N43_1985</name>
</gene>
<proteinExistence type="predicted"/>
<sequence length="127" mass="14281">MAQRRTPHGAFGFLPIEAYFDSVLVHELAHALYDRVPCPFEACVGSAEYLAYTLQIMSLAPADRRAFESRAAIERTIVAEEVNSFIALIAPDRFAQKAWAHLNQQGDRCAFLAQIAQGEIYFDFEEP</sequence>
<evidence type="ECO:0000313" key="1">
    <source>
        <dbReference type="EMBL" id="PTX57318.1"/>
    </source>
</evidence>
<dbReference type="AlphaFoldDB" id="A0A2T6BMK5"/>
<dbReference type="Proteomes" id="UP000243978">
    <property type="component" value="Unassembled WGS sequence"/>
</dbReference>
<dbReference type="RefSeq" id="WP_107845426.1">
    <property type="nucleotide sequence ID" value="NZ_QBKS01000001.1"/>
</dbReference>
<keyword evidence="2" id="KW-1185">Reference proteome</keyword>
<evidence type="ECO:0000313" key="2">
    <source>
        <dbReference type="Proteomes" id="UP000243978"/>
    </source>
</evidence>
<organism evidence="1 2">
    <name type="scientific">Litoreibacter ponti</name>
    <dbReference type="NCBI Taxonomy" id="1510457"/>
    <lineage>
        <taxon>Bacteria</taxon>
        <taxon>Pseudomonadati</taxon>
        <taxon>Pseudomonadota</taxon>
        <taxon>Alphaproteobacteria</taxon>
        <taxon>Rhodobacterales</taxon>
        <taxon>Roseobacteraceae</taxon>
        <taxon>Litoreibacter</taxon>
    </lineage>
</organism>
<name>A0A2T6BMK5_9RHOB</name>
<comment type="caution">
    <text evidence="1">The sequence shown here is derived from an EMBL/GenBank/DDBJ whole genome shotgun (WGS) entry which is preliminary data.</text>
</comment>
<protein>
    <submittedName>
        <fullName evidence="1">Uncharacterized protein</fullName>
    </submittedName>
</protein>
<dbReference type="EMBL" id="QBKS01000001">
    <property type="protein sequence ID" value="PTX57318.1"/>
    <property type="molecule type" value="Genomic_DNA"/>
</dbReference>
<reference evidence="1 2" key="1">
    <citation type="submission" date="2018-04" db="EMBL/GenBank/DDBJ databases">
        <title>Genomic Encyclopedia of Archaeal and Bacterial Type Strains, Phase II (KMG-II): from individual species to whole genera.</title>
        <authorList>
            <person name="Goeker M."/>
        </authorList>
    </citation>
    <scope>NUCLEOTIDE SEQUENCE [LARGE SCALE GENOMIC DNA]</scope>
    <source>
        <strain evidence="1 2">DSM 100977</strain>
    </source>
</reference>
<dbReference type="OrthoDB" id="7830139at2"/>
<accession>A0A2T6BMK5</accession>